<feature type="domain" description="Alanine racemase C-terminal" evidence="7">
    <location>
        <begin position="252"/>
        <end position="380"/>
    </location>
</feature>
<name>A0A926ESU9_9FIRM</name>
<comment type="similarity">
    <text evidence="4">Belongs to the alanine racemase family.</text>
</comment>
<evidence type="ECO:0000256" key="4">
    <source>
        <dbReference type="HAMAP-Rule" id="MF_01201"/>
    </source>
</evidence>
<feature type="active site" description="Proton acceptor; specific for L-alanine" evidence="4">
    <location>
        <position position="273"/>
    </location>
</feature>
<dbReference type="Pfam" id="PF00842">
    <property type="entry name" value="Ala_racemase_C"/>
    <property type="match status" value="1"/>
</dbReference>
<dbReference type="EC" id="5.1.1.1" evidence="4"/>
<dbReference type="InterPro" id="IPR000821">
    <property type="entry name" value="Ala_racemase"/>
</dbReference>
<dbReference type="SMART" id="SM01005">
    <property type="entry name" value="Ala_racemase_C"/>
    <property type="match status" value="1"/>
</dbReference>
<dbReference type="GO" id="GO:0030632">
    <property type="term" value="P:D-alanine biosynthetic process"/>
    <property type="evidence" value="ECO:0007669"/>
    <property type="project" value="UniProtKB-UniRule"/>
</dbReference>
<comment type="function">
    <text evidence="4">Catalyzes the interconversion of L-alanine and D-alanine. May also act on other amino acids.</text>
</comment>
<dbReference type="FunFam" id="3.20.20.10:FF:000002">
    <property type="entry name" value="Alanine racemase"/>
    <property type="match status" value="1"/>
</dbReference>
<evidence type="ECO:0000256" key="6">
    <source>
        <dbReference type="PIRSR" id="PIRSR600821-52"/>
    </source>
</evidence>
<dbReference type="PRINTS" id="PR00992">
    <property type="entry name" value="ALARACEMASE"/>
</dbReference>
<dbReference type="PANTHER" id="PTHR30511">
    <property type="entry name" value="ALANINE RACEMASE"/>
    <property type="match status" value="1"/>
</dbReference>
<dbReference type="AlphaFoldDB" id="A0A926ESU9"/>
<dbReference type="NCBIfam" id="TIGR00492">
    <property type="entry name" value="alr"/>
    <property type="match status" value="1"/>
</dbReference>
<feature type="modified residue" description="N6-(pyridoxal phosphate)lysine" evidence="4 5">
    <location>
        <position position="38"/>
    </location>
</feature>
<dbReference type="PANTHER" id="PTHR30511:SF0">
    <property type="entry name" value="ALANINE RACEMASE, CATABOLIC-RELATED"/>
    <property type="match status" value="1"/>
</dbReference>
<keyword evidence="9" id="KW-1185">Reference proteome</keyword>
<proteinExistence type="inferred from homology"/>
<dbReference type="InterPro" id="IPR001608">
    <property type="entry name" value="Ala_racemase_N"/>
</dbReference>
<dbReference type="SUPFAM" id="SSF51419">
    <property type="entry name" value="PLP-binding barrel"/>
    <property type="match status" value="1"/>
</dbReference>
<sequence length="396" mass="43434">MDYLRRSWAQIDLDAIKANYHELKKQVSAACKTMAIVKADAYGHGDGYVSRALQEEGADWFGVSNINEAVSLRRQGITKPILILGFTPPALAGKLAAQNITQTVYSLDYAQELSKEAVKQQVKVNCHVKVDTGMSRIGFFAQSGHGEQAAQEIARTARLPGLSCTGIFTHFSCSDETAVSSREFTRRQFNIFMDTIGRLKNQDILFELHHCCNSAGVICYPQMHLDMVRLGNALYGLDPSDDCKGMIKLVPAMSLYTTVTMVKQVQQGAQVSYGRRYTAQEGEAVASLAIGYADGYRRNLSNKGRVILHGQYAPIIGTVCMDQTMVDVTGIEGVASGDTVTLVGEENGKKVTLDDFAKINGTINYEEACLIGRRVPRVYIQGGKEVAAVDYIIQNF</sequence>
<dbReference type="GO" id="GO:0030170">
    <property type="term" value="F:pyridoxal phosphate binding"/>
    <property type="evidence" value="ECO:0007669"/>
    <property type="project" value="UniProtKB-UniRule"/>
</dbReference>
<dbReference type="InterPro" id="IPR009006">
    <property type="entry name" value="Ala_racemase/Decarboxylase_C"/>
</dbReference>
<keyword evidence="2 4" id="KW-0663">Pyridoxal phosphate</keyword>
<feature type="binding site" evidence="4 6">
    <location>
        <position position="321"/>
    </location>
    <ligand>
        <name>substrate</name>
    </ligand>
</feature>
<dbReference type="InterPro" id="IPR011079">
    <property type="entry name" value="Ala_racemase_C"/>
</dbReference>
<evidence type="ECO:0000313" key="8">
    <source>
        <dbReference type="EMBL" id="MBC8585982.1"/>
    </source>
</evidence>
<dbReference type="GO" id="GO:0005829">
    <property type="term" value="C:cytosol"/>
    <property type="evidence" value="ECO:0007669"/>
    <property type="project" value="TreeGrafter"/>
</dbReference>
<dbReference type="EMBL" id="JACRTD010000007">
    <property type="protein sequence ID" value="MBC8585982.1"/>
    <property type="molecule type" value="Genomic_DNA"/>
</dbReference>
<dbReference type="CDD" id="cd00430">
    <property type="entry name" value="PLPDE_III_AR"/>
    <property type="match status" value="1"/>
</dbReference>
<reference evidence="8" key="1">
    <citation type="submission" date="2020-08" db="EMBL/GenBank/DDBJ databases">
        <title>Genome public.</title>
        <authorList>
            <person name="Liu C."/>
            <person name="Sun Q."/>
        </authorList>
    </citation>
    <scope>NUCLEOTIDE SEQUENCE</scope>
    <source>
        <strain evidence="8">NSJ-64</strain>
    </source>
</reference>
<dbReference type="Gene3D" id="2.40.37.10">
    <property type="entry name" value="Lyase, Ornithine Decarboxylase, Chain A, domain 1"/>
    <property type="match status" value="1"/>
</dbReference>
<comment type="catalytic activity">
    <reaction evidence="4">
        <text>L-alanine = D-alanine</text>
        <dbReference type="Rhea" id="RHEA:20249"/>
        <dbReference type="ChEBI" id="CHEBI:57416"/>
        <dbReference type="ChEBI" id="CHEBI:57972"/>
        <dbReference type="EC" id="5.1.1.1"/>
    </reaction>
</comment>
<dbReference type="HAMAP" id="MF_01201">
    <property type="entry name" value="Ala_racemase"/>
    <property type="match status" value="1"/>
</dbReference>
<dbReference type="InterPro" id="IPR029066">
    <property type="entry name" value="PLP-binding_barrel"/>
</dbReference>
<dbReference type="Proteomes" id="UP000623678">
    <property type="component" value="Unassembled WGS sequence"/>
</dbReference>
<dbReference type="SUPFAM" id="SSF50621">
    <property type="entry name" value="Alanine racemase C-terminal domain-like"/>
    <property type="match status" value="1"/>
</dbReference>
<protein>
    <recommendedName>
        <fullName evidence="4">Alanine racemase</fullName>
        <ecNumber evidence="4">5.1.1.1</ecNumber>
    </recommendedName>
</protein>
<evidence type="ECO:0000256" key="1">
    <source>
        <dbReference type="ARBA" id="ARBA00001933"/>
    </source>
</evidence>
<dbReference type="Pfam" id="PF01168">
    <property type="entry name" value="Ala_racemase_N"/>
    <property type="match status" value="1"/>
</dbReference>
<evidence type="ECO:0000256" key="2">
    <source>
        <dbReference type="ARBA" id="ARBA00022898"/>
    </source>
</evidence>
<evidence type="ECO:0000256" key="5">
    <source>
        <dbReference type="PIRSR" id="PIRSR600821-50"/>
    </source>
</evidence>
<dbReference type="PROSITE" id="PS00395">
    <property type="entry name" value="ALANINE_RACEMASE"/>
    <property type="match status" value="1"/>
</dbReference>
<organism evidence="8 9">
    <name type="scientific">Youxingia wuxianensis</name>
    <dbReference type="NCBI Taxonomy" id="2763678"/>
    <lineage>
        <taxon>Bacteria</taxon>
        <taxon>Bacillati</taxon>
        <taxon>Bacillota</taxon>
        <taxon>Clostridia</taxon>
        <taxon>Eubacteriales</taxon>
        <taxon>Oscillospiraceae</taxon>
        <taxon>Youxingia</taxon>
    </lineage>
</organism>
<dbReference type="GO" id="GO:0008784">
    <property type="term" value="F:alanine racemase activity"/>
    <property type="evidence" value="ECO:0007669"/>
    <property type="project" value="UniProtKB-UniRule"/>
</dbReference>
<comment type="pathway">
    <text evidence="4">Amino-acid biosynthesis; D-alanine biosynthesis; D-alanine from L-alanine: step 1/1.</text>
</comment>
<evidence type="ECO:0000256" key="3">
    <source>
        <dbReference type="ARBA" id="ARBA00023235"/>
    </source>
</evidence>
<comment type="caution">
    <text evidence="8">The sequence shown here is derived from an EMBL/GenBank/DDBJ whole genome shotgun (WGS) entry which is preliminary data.</text>
</comment>
<comment type="cofactor">
    <cofactor evidence="1 4 5">
        <name>pyridoxal 5'-phosphate</name>
        <dbReference type="ChEBI" id="CHEBI:597326"/>
    </cofactor>
</comment>
<feature type="active site" description="Proton acceptor; specific for D-alanine" evidence="4">
    <location>
        <position position="38"/>
    </location>
</feature>
<gene>
    <name evidence="8" type="primary">alr</name>
    <name evidence="8" type="ORF">H8705_10335</name>
</gene>
<dbReference type="RefSeq" id="WP_262395697.1">
    <property type="nucleotide sequence ID" value="NZ_JACRTD010000007.1"/>
</dbReference>
<feature type="binding site" evidence="4 6">
    <location>
        <position position="136"/>
    </location>
    <ligand>
        <name>substrate</name>
    </ligand>
</feature>
<evidence type="ECO:0000313" key="9">
    <source>
        <dbReference type="Proteomes" id="UP000623678"/>
    </source>
</evidence>
<accession>A0A926ESU9</accession>
<dbReference type="Gene3D" id="3.20.20.10">
    <property type="entry name" value="Alanine racemase"/>
    <property type="match status" value="1"/>
</dbReference>
<dbReference type="GO" id="GO:0009252">
    <property type="term" value="P:peptidoglycan biosynthetic process"/>
    <property type="evidence" value="ECO:0007669"/>
    <property type="project" value="TreeGrafter"/>
</dbReference>
<keyword evidence="3 4" id="KW-0413">Isomerase</keyword>
<dbReference type="InterPro" id="IPR020622">
    <property type="entry name" value="Ala_racemase_pyridoxalP-BS"/>
</dbReference>
<evidence type="ECO:0000259" key="7">
    <source>
        <dbReference type="SMART" id="SM01005"/>
    </source>
</evidence>